<name>K2QZS9_MACPH</name>
<dbReference type="AlphaFoldDB" id="K2QZS9"/>
<evidence type="ECO:0000256" key="1">
    <source>
        <dbReference type="SAM" id="MobiDB-lite"/>
    </source>
</evidence>
<evidence type="ECO:0000313" key="2">
    <source>
        <dbReference type="EMBL" id="EKG15516.1"/>
    </source>
</evidence>
<sequence>MKCVVPMATQAIASSGIDVVERMVPTAVEMPDVTSGVVGVLKCARTPRVGVSCWVGSRATASVLVPGWCGQSLIIILSLTSDVHTYADVPRWCDAAHLGLLSSSRSVAVSLVAAKLLSEQKGAGVAYILEMLPASRCRSVQPKFVKVMSRQAQDVTLSQALSAMGAGRSGNSRGARLGPRRRRHHPTLTQSHVCNARGQSKQSVVHVGLPGHANAESLLSIGRPAGFNGGDAEPTLITTTNTIILDENAGK</sequence>
<dbReference type="EMBL" id="AHHD01000295">
    <property type="protein sequence ID" value="EKG15516.1"/>
    <property type="molecule type" value="Genomic_DNA"/>
</dbReference>
<evidence type="ECO:0000313" key="3">
    <source>
        <dbReference type="Proteomes" id="UP000007129"/>
    </source>
</evidence>
<dbReference type="Proteomes" id="UP000007129">
    <property type="component" value="Unassembled WGS sequence"/>
</dbReference>
<organism evidence="2 3">
    <name type="scientific">Macrophomina phaseolina (strain MS6)</name>
    <name type="common">Charcoal rot fungus</name>
    <dbReference type="NCBI Taxonomy" id="1126212"/>
    <lineage>
        <taxon>Eukaryota</taxon>
        <taxon>Fungi</taxon>
        <taxon>Dikarya</taxon>
        <taxon>Ascomycota</taxon>
        <taxon>Pezizomycotina</taxon>
        <taxon>Dothideomycetes</taxon>
        <taxon>Dothideomycetes incertae sedis</taxon>
        <taxon>Botryosphaeriales</taxon>
        <taxon>Botryosphaeriaceae</taxon>
        <taxon>Macrophomina</taxon>
    </lineage>
</organism>
<accession>K2QZS9</accession>
<reference evidence="2 3" key="1">
    <citation type="journal article" date="2012" name="BMC Genomics">
        <title>Tools to kill: Genome of one of the most destructive plant pathogenic fungi Macrophomina phaseolina.</title>
        <authorList>
            <person name="Islam M.S."/>
            <person name="Haque M.S."/>
            <person name="Islam M.M."/>
            <person name="Emdad E.M."/>
            <person name="Halim A."/>
            <person name="Hossen Q.M.M."/>
            <person name="Hossain M.Z."/>
            <person name="Ahmed B."/>
            <person name="Rahim S."/>
            <person name="Rahman M.S."/>
            <person name="Alam M.M."/>
            <person name="Hou S."/>
            <person name="Wan X."/>
            <person name="Saito J.A."/>
            <person name="Alam M."/>
        </authorList>
    </citation>
    <scope>NUCLEOTIDE SEQUENCE [LARGE SCALE GENOMIC DNA]</scope>
    <source>
        <strain evidence="2 3">MS6</strain>
    </source>
</reference>
<feature type="compositionally biased region" description="Low complexity" evidence="1">
    <location>
        <begin position="164"/>
        <end position="177"/>
    </location>
</feature>
<dbReference type="VEuPathDB" id="FungiDB:MPH_07256"/>
<dbReference type="HOGENOM" id="CLU_1107310_0_0_1"/>
<protein>
    <submittedName>
        <fullName evidence="2">Uncharacterized protein</fullName>
    </submittedName>
</protein>
<gene>
    <name evidence="2" type="ORF">MPH_07256</name>
</gene>
<proteinExistence type="predicted"/>
<feature type="region of interest" description="Disordered" evidence="1">
    <location>
        <begin position="164"/>
        <end position="187"/>
    </location>
</feature>
<comment type="caution">
    <text evidence="2">The sequence shown here is derived from an EMBL/GenBank/DDBJ whole genome shotgun (WGS) entry which is preliminary data.</text>
</comment>
<dbReference type="InParanoid" id="K2QZS9"/>